<reference evidence="4 5" key="1">
    <citation type="submission" date="2019-11" db="EMBL/GenBank/DDBJ databases">
        <authorList>
            <person name="Holert J."/>
        </authorList>
    </citation>
    <scope>NUCLEOTIDE SEQUENCE [LARGE SCALE GENOMIC DNA]</scope>
    <source>
        <strain evidence="3">BC3_2A</strain>
        <strain evidence="2">SB11_1A</strain>
    </source>
</reference>
<evidence type="ECO:0000313" key="3">
    <source>
        <dbReference type="EMBL" id="CAA0099216.1"/>
    </source>
</evidence>
<gene>
    <name evidence="2" type="ORF">IHBHHGIJ_02214</name>
    <name evidence="3" type="ORF">KFEGEMFD_01816</name>
</gene>
<keyword evidence="4" id="KW-1185">Reference proteome</keyword>
<dbReference type="PIRSF" id="PIRSF014995">
    <property type="entry name" value="UCP014995"/>
    <property type="match status" value="1"/>
</dbReference>
<feature type="signal peptide" evidence="1">
    <location>
        <begin position="1"/>
        <end position="21"/>
    </location>
</feature>
<protein>
    <recommendedName>
        <fullName evidence="6">DUF2271 domain-containing protein</fullName>
    </recommendedName>
</protein>
<dbReference type="AlphaFoldDB" id="A0A5S9P743"/>
<evidence type="ECO:0008006" key="6">
    <source>
        <dbReference type="Google" id="ProtNLM"/>
    </source>
</evidence>
<keyword evidence="1" id="KW-0732">Signal</keyword>
<dbReference type="InterPro" id="IPR014469">
    <property type="entry name" value="DUF2271"/>
</dbReference>
<name>A0A5S9P743_9GAMM</name>
<feature type="chain" id="PRO_5044097854" description="DUF2271 domain-containing protein" evidence="1">
    <location>
        <begin position="22"/>
        <end position="168"/>
    </location>
</feature>
<dbReference type="Proteomes" id="UP000435877">
    <property type="component" value="Unassembled WGS sequence"/>
</dbReference>
<dbReference type="Proteomes" id="UP000439591">
    <property type="component" value="Unassembled WGS sequence"/>
</dbReference>
<proteinExistence type="predicted"/>
<dbReference type="RefSeq" id="WP_159268788.1">
    <property type="nucleotide sequence ID" value="NZ_CACSIK010000001.1"/>
</dbReference>
<dbReference type="EMBL" id="CACSIM010000002">
    <property type="protein sequence ID" value="CAA0099216.1"/>
    <property type="molecule type" value="Genomic_DNA"/>
</dbReference>
<evidence type="ECO:0000313" key="5">
    <source>
        <dbReference type="Proteomes" id="UP000439591"/>
    </source>
</evidence>
<dbReference type="OrthoDB" id="195316at2"/>
<dbReference type="Pfam" id="PF10029">
    <property type="entry name" value="DUF2271"/>
    <property type="match status" value="1"/>
</dbReference>
<evidence type="ECO:0000313" key="2">
    <source>
        <dbReference type="EMBL" id="CAA0091880.1"/>
    </source>
</evidence>
<accession>A0A5S9P743</accession>
<sequence>MIKKMTAITLLGLAFAGSSHAEEIALSVEVPQIDVAEYHRPYVAMWLQNVDSGDITNIKVWYQIKESDEKGEQWLKDMRQWWRRSGRSLDMPVDGISGATKKPGVHTVDMTNLKNLAAGSYKLNVEAVREVGGREMLKIPFTWPVTSAQSLEAQGETELGKIVLQLKP</sequence>
<evidence type="ECO:0000313" key="4">
    <source>
        <dbReference type="Proteomes" id="UP000435877"/>
    </source>
</evidence>
<dbReference type="EMBL" id="CACSIK010000001">
    <property type="protein sequence ID" value="CAA0091880.1"/>
    <property type="molecule type" value="Genomic_DNA"/>
</dbReference>
<organism evidence="3 5">
    <name type="scientific">Zhongshania aliphaticivorans</name>
    <dbReference type="NCBI Taxonomy" id="1470434"/>
    <lineage>
        <taxon>Bacteria</taxon>
        <taxon>Pseudomonadati</taxon>
        <taxon>Pseudomonadota</taxon>
        <taxon>Gammaproteobacteria</taxon>
        <taxon>Cellvibrionales</taxon>
        <taxon>Spongiibacteraceae</taxon>
        <taxon>Zhongshania</taxon>
    </lineage>
</organism>
<evidence type="ECO:0000256" key="1">
    <source>
        <dbReference type="SAM" id="SignalP"/>
    </source>
</evidence>